<feature type="compositionally biased region" description="Polar residues" evidence="2">
    <location>
        <begin position="84"/>
        <end position="100"/>
    </location>
</feature>
<feature type="compositionally biased region" description="Polar residues" evidence="2">
    <location>
        <begin position="410"/>
        <end position="421"/>
    </location>
</feature>
<feature type="domain" description="Hap4 transcription factor heteromerisation" evidence="3">
    <location>
        <begin position="65"/>
        <end position="80"/>
    </location>
</feature>
<reference evidence="4 5" key="1">
    <citation type="journal article" date="2007" name="Proc. Natl. Acad. Sci. U.S.A.">
        <title>Genome sequencing and comparative analysis of Saccharomyces cerevisiae strain YJM789.</title>
        <authorList>
            <person name="Wei W."/>
            <person name="McCusker J.H."/>
            <person name="Hyman R.W."/>
            <person name="Jones T."/>
            <person name="Ning Y."/>
            <person name="Cao Z."/>
            <person name="Gu Z."/>
            <person name="Bruno D."/>
            <person name="Miranda M."/>
            <person name="Nguyen M."/>
            <person name="Wilhelmy J."/>
            <person name="Komp C."/>
            <person name="Tamse R."/>
            <person name="Wang X."/>
            <person name="Jia P."/>
            <person name="Luedi P."/>
            <person name="Oefner P.J."/>
            <person name="David L."/>
            <person name="Dietrich F.S."/>
            <person name="Li Y."/>
            <person name="Davis R.W."/>
            <person name="Steinmetz L.M."/>
        </authorList>
    </citation>
    <scope>NUCLEOTIDE SEQUENCE [LARGE SCALE GENOMIC DNA]</scope>
    <source>
        <strain evidence="4 5">YJM789</strain>
    </source>
</reference>
<feature type="compositionally biased region" description="Low complexity" evidence="2">
    <location>
        <begin position="101"/>
        <end position="118"/>
    </location>
</feature>
<proteinExistence type="predicted"/>
<dbReference type="GO" id="GO:0005634">
    <property type="term" value="C:nucleus"/>
    <property type="evidence" value="ECO:0007669"/>
    <property type="project" value="InterPro"/>
</dbReference>
<keyword evidence="1" id="KW-0539">Nucleus</keyword>
<evidence type="ECO:0000313" key="4">
    <source>
        <dbReference type="EMBL" id="EDN60055.1"/>
    </source>
</evidence>
<name>A6ZZK7_YEAS7</name>
<comment type="caution">
    <text evidence="4">The sequence shown here is derived from an EMBL/GenBank/DDBJ whole genome shotgun (WGS) entry which is preliminary data.</text>
</comment>
<gene>
    <name evidence="4" type="primary">HAP4</name>
    <name evidence="4" type="ORF">SCY_3267</name>
</gene>
<dbReference type="HOGENOM" id="CLU_036426_0_0_1"/>
<dbReference type="Proteomes" id="UP000007060">
    <property type="component" value="Unassembled WGS sequence"/>
</dbReference>
<organism evidence="4 5">
    <name type="scientific">Saccharomyces cerevisiae (strain YJM789)</name>
    <name type="common">Baker's yeast</name>
    <dbReference type="NCBI Taxonomy" id="307796"/>
    <lineage>
        <taxon>Eukaryota</taxon>
        <taxon>Fungi</taxon>
        <taxon>Dikarya</taxon>
        <taxon>Ascomycota</taxon>
        <taxon>Saccharomycotina</taxon>
        <taxon>Saccharomycetes</taxon>
        <taxon>Saccharomycetales</taxon>
        <taxon>Saccharomycetaceae</taxon>
        <taxon>Saccharomyces</taxon>
    </lineage>
</organism>
<evidence type="ECO:0000256" key="1">
    <source>
        <dbReference type="ARBA" id="ARBA00023242"/>
    </source>
</evidence>
<evidence type="ECO:0000259" key="3">
    <source>
        <dbReference type="Pfam" id="PF10297"/>
    </source>
</evidence>
<accession>A6ZZK7</accession>
<feature type="region of interest" description="Disordered" evidence="2">
    <location>
        <begin position="1"/>
        <end position="127"/>
    </location>
</feature>
<feature type="region of interest" description="Disordered" evidence="2">
    <location>
        <begin position="393"/>
        <end position="422"/>
    </location>
</feature>
<dbReference type="InterPro" id="IPR018287">
    <property type="entry name" value="Hap4_TF_heteromerisation"/>
</dbReference>
<dbReference type="EMBL" id="AAFW02000151">
    <property type="protein sequence ID" value="EDN60055.1"/>
    <property type="molecule type" value="Genomic_DNA"/>
</dbReference>
<evidence type="ECO:0000256" key="2">
    <source>
        <dbReference type="SAM" id="MobiDB-lite"/>
    </source>
</evidence>
<sequence length="554" mass="62412">MTAKTFLLQASASRPRSNHFKNEHNNIPLAPVPIAPNTNHHNNSSLEFENDGSKKKKKSSLVVRTSKHWVLPPRPRPGRRSSSHNTLPANNTNNILNVGPNSRNSSNNNNNNNIISNRKQASKEKRKIPRHIQTIDEKLINDSNYLAFLKFDDLENEKFHSSASSISSPSYSSPSFSSYRNRKKSEFMDDESCTDVETIAAHNSLLTKNHHIDSSSNVHAPPTKKSKLNDFDLLSLSSTSSSATPVPQLTKDLNMNLNFHKIPHKASFPDSPADFSPADSVSLIRNHSLPTNLQVKDKIEDLNEIKFFNDFEKLEFFNKYAKVNTNNDVNENNDLWNSYLQSMDDTTGKNSGNYQQVDNDDNMSLLNLPILEETVSSGQDDKVEPDEEDIWNYLPSSSSQQEDSSRALKKNTNSEKANIQAKNDETYLFLQDQDESADSHHHDELGSEITLADNKFSYLPPTLEELMEEQDCNNGRSFKNFMFSNDTGIDGSAGTDDDYTKVLKSKKISTSKSNANLYDLNDNNNDATATNELDQSSFIDDLDEDVDFLKVQVF</sequence>
<dbReference type="GO" id="GO:0006355">
    <property type="term" value="P:regulation of DNA-templated transcription"/>
    <property type="evidence" value="ECO:0007669"/>
    <property type="project" value="InterPro"/>
</dbReference>
<dbReference type="Pfam" id="PF10297">
    <property type="entry name" value="Hap4_Hap_bind"/>
    <property type="match status" value="1"/>
</dbReference>
<dbReference type="AlphaFoldDB" id="A6ZZK7"/>
<protein>
    <submittedName>
        <fullName evidence="4">Transcriptional activator protein of CYC1</fullName>
    </submittedName>
</protein>
<feature type="compositionally biased region" description="Polar residues" evidence="2">
    <location>
        <begin position="36"/>
        <end position="47"/>
    </location>
</feature>
<dbReference type="OrthoDB" id="4066218at2759"/>
<evidence type="ECO:0000313" key="5">
    <source>
        <dbReference type="Proteomes" id="UP000007060"/>
    </source>
</evidence>